<gene>
    <name evidence="1" type="ORF">H0E87_020652</name>
</gene>
<comment type="caution">
    <text evidence="1">The sequence shown here is derived from an EMBL/GenBank/DDBJ whole genome shotgun (WGS) entry which is preliminary data.</text>
</comment>
<accession>A0A8T2XLD8</accession>
<evidence type="ECO:0000313" key="2">
    <source>
        <dbReference type="Proteomes" id="UP000807159"/>
    </source>
</evidence>
<sequence>MLMLLWTNRRTDLGRTIAAADGLADFTAERAIWGKLASVFGQYGVFEGCEFGGLTTLKGDAKGKEDVMVAEMEFGYVGTSMEEWAMEVMEAKTRYLVDVLAGGQARRQDGLGVLDVLTRGRSKMTIRRPIQMSSVEEPSREEDVSLASQNRWDEIRMKIWTRPRGCVWAILKREQWCGLRARCFRLGSTRTPTSFWWGGLSTGVKIRQGIGRSKSIDDKS</sequence>
<reference evidence="1" key="1">
    <citation type="journal article" date="2021" name="J. Hered.">
        <title>Genome Assembly of Salicaceae Populus deltoides (Eastern Cottonwood) I-69 Based on Nanopore Sequencing and Hi-C Technologies.</title>
        <authorList>
            <person name="Bai S."/>
            <person name="Wu H."/>
            <person name="Zhang J."/>
            <person name="Pan Z."/>
            <person name="Zhao W."/>
            <person name="Li Z."/>
            <person name="Tong C."/>
        </authorList>
    </citation>
    <scope>NUCLEOTIDE SEQUENCE</scope>
    <source>
        <tissue evidence="1">Leaf</tissue>
    </source>
</reference>
<keyword evidence="2" id="KW-1185">Reference proteome</keyword>
<dbReference type="Proteomes" id="UP000807159">
    <property type="component" value="Chromosome 11"/>
</dbReference>
<dbReference type="EMBL" id="JACEGQ020000011">
    <property type="protein sequence ID" value="KAH8493966.1"/>
    <property type="molecule type" value="Genomic_DNA"/>
</dbReference>
<organism evidence="1 2">
    <name type="scientific">Populus deltoides</name>
    <name type="common">Eastern poplar</name>
    <name type="synonym">Eastern cottonwood</name>
    <dbReference type="NCBI Taxonomy" id="3696"/>
    <lineage>
        <taxon>Eukaryota</taxon>
        <taxon>Viridiplantae</taxon>
        <taxon>Streptophyta</taxon>
        <taxon>Embryophyta</taxon>
        <taxon>Tracheophyta</taxon>
        <taxon>Spermatophyta</taxon>
        <taxon>Magnoliopsida</taxon>
        <taxon>eudicotyledons</taxon>
        <taxon>Gunneridae</taxon>
        <taxon>Pentapetalae</taxon>
        <taxon>rosids</taxon>
        <taxon>fabids</taxon>
        <taxon>Malpighiales</taxon>
        <taxon>Salicaceae</taxon>
        <taxon>Saliceae</taxon>
        <taxon>Populus</taxon>
    </lineage>
</organism>
<proteinExistence type="predicted"/>
<protein>
    <submittedName>
        <fullName evidence="1">Uncharacterized protein</fullName>
    </submittedName>
</protein>
<name>A0A8T2XLD8_POPDE</name>
<dbReference type="AlphaFoldDB" id="A0A8T2XLD8"/>
<evidence type="ECO:0000313" key="1">
    <source>
        <dbReference type="EMBL" id="KAH8493966.1"/>
    </source>
</evidence>